<organism evidence="2 3">
    <name type="scientific">Primorskyibacter flagellatus</name>
    <dbReference type="NCBI Taxonomy" id="1387277"/>
    <lineage>
        <taxon>Bacteria</taxon>
        <taxon>Pseudomonadati</taxon>
        <taxon>Pseudomonadota</taxon>
        <taxon>Alphaproteobacteria</taxon>
        <taxon>Rhodobacterales</taxon>
        <taxon>Roseobacteraceae</taxon>
        <taxon>Primorskyibacter</taxon>
    </lineage>
</organism>
<dbReference type="InterPro" id="IPR027417">
    <property type="entry name" value="P-loop_NTPase"/>
</dbReference>
<feature type="region of interest" description="Disordered" evidence="1">
    <location>
        <begin position="482"/>
        <end position="506"/>
    </location>
</feature>
<name>A0A917A659_9RHOB</name>
<dbReference type="Gene3D" id="3.40.50.300">
    <property type="entry name" value="P-loop containing nucleotide triphosphate hydrolases"/>
    <property type="match status" value="1"/>
</dbReference>
<dbReference type="AlphaFoldDB" id="A0A917A659"/>
<keyword evidence="3" id="KW-1185">Reference proteome</keyword>
<evidence type="ECO:0000313" key="3">
    <source>
        <dbReference type="Proteomes" id="UP000612855"/>
    </source>
</evidence>
<evidence type="ECO:0000313" key="2">
    <source>
        <dbReference type="EMBL" id="GGE29983.1"/>
    </source>
</evidence>
<evidence type="ECO:0000256" key="1">
    <source>
        <dbReference type="SAM" id="MobiDB-lite"/>
    </source>
</evidence>
<reference evidence="3" key="1">
    <citation type="journal article" date="2019" name="Int. J. Syst. Evol. Microbiol.">
        <title>The Global Catalogue of Microorganisms (GCM) 10K type strain sequencing project: providing services to taxonomists for standard genome sequencing and annotation.</title>
        <authorList>
            <consortium name="The Broad Institute Genomics Platform"/>
            <consortium name="The Broad Institute Genome Sequencing Center for Infectious Disease"/>
            <person name="Wu L."/>
            <person name="Ma J."/>
        </authorList>
    </citation>
    <scope>NUCLEOTIDE SEQUENCE [LARGE SCALE GENOMIC DNA]</scope>
    <source>
        <strain evidence="3">CGMCC 1.12664</strain>
    </source>
</reference>
<feature type="compositionally biased region" description="Basic residues" evidence="1">
    <location>
        <begin position="495"/>
        <end position="506"/>
    </location>
</feature>
<comment type="caution">
    <text evidence="2">The sequence shown here is derived from an EMBL/GenBank/DDBJ whole genome shotgun (WGS) entry which is preliminary data.</text>
</comment>
<dbReference type="Gene3D" id="3.30.420.280">
    <property type="match status" value="1"/>
</dbReference>
<protein>
    <recommendedName>
        <fullName evidence="4">Terminase large subunit</fullName>
    </recommendedName>
</protein>
<sequence>MLRVTERGNFLYETDGEVLTRFFWDRSKFACIQGPIGSGTSTASCHKIWTLAMDQAPDFDKVRRTRWIITRDTYKSLRETTVKTWLEWFPEEDWGQFIRSEPMFHHLKRDHPSGDGTKIDCEVIFLALPDPEVAEAVLASYEITGFFMNEGQFAQKEIVDELLSRCSRYPSMKNGSGATWFGGWMDMNAPTEGHWVPYMRGDIPLPPEMDEDERLAYVKPDDWVFFVQPPGLIEEIVDGRPVYHPNPKAENQKNLRESYMEKIKGKKRSWIDRRVLNKVGLHMEGKPVYPTFSEVDHIHPEDVEAKEGIPIVVGLDFGREPAAAFLQNVNGLWTIHSELIGENESAELFAPRVKRHLKKFYPEHKVTFWGDPRGKDGTQATETTAYLVFENHGMPIIPATNDNDPELRRSTVEMVLERRNGLRVNPSCITIKRGFAGGYHYRKIKGVVGMFAPQPMKNSYSHVIEAVENALIGGGEGYALVDNPNRERRQPSPIKPRKVSLRRASR</sequence>
<accession>A0A917A659</accession>
<proteinExistence type="predicted"/>
<gene>
    <name evidence="2" type="ORF">GCM10011360_17570</name>
</gene>
<evidence type="ECO:0008006" key="4">
    <source>
        <dbReference type="Google" id="ProtNLM"/>
    </source>
</evidence>
<dbReference type="RefSeq" id="WP_188477274.1">
    <property type="nucleotide sequence ID" value="NZ_BMFJ01000001.1"/>
</dbReference>
<dbReference type="Proteomes" id="UP000612855">
    <property type="component" value="Unassembled WGS sequence"/>
</dbReference>
<dbReference type="EMBL" id="BMFJ01000001">
    <property type="protein sequence ID" value="GGE29983.1"/>
    <property type="molecule type" value="Genomic_DNA"/>
</dbReference>